<keyword evidence="2" id="KW-1185">Reference proteome</keyword>
<organism evidence="1 2">
    <name type="scientific">Trichinella nativa</name>
    <dbReference type="NCBI Taxonomy" id="6335"/>
    <lineage>
        <taxon>Eukaryota</taxon>
        <taxon>Metazoa</taxon>
        <taxon>Ecdysozoa</taxon>
        <taxon>Nematoda</taxon>
        <taxon>Enoplea</taxon>
        <taxon>Dorylaimia</taxon>
        <taxon>Trichinellida</taxon>
        <taxon>Trichinellidae</taxon>
        <taxon>Trichinella</taxon>
    </lineage>
</organism>
<name>A0A0V1KKL3_9BILA</name>
<dbReference type="AlphaFoldDB" id="A0A0V1KKL3"/>
<gene>
    <name evidence="1" type="ORF">T02_10923</name>
</gene>
<accession>A0A0V1KKL3</accession>
<proteinExistence type="predicted"/>
<sequence length="45" mass="5073">LSFFFHSNSQASKKTDSGKAKFKAELQKIAILTNMLFDSTFVHHA</sequence>
<comment type="caution">
    <text evidence="1">The sequence shown here is derived from an EMBL/GenBank/DDBJ whole genome shotgun (WGS) entry which is preliminary data.</text>
</comment>
<protein>
    <submittedName>
        <fullName evidence="1">Uncharacterized protein</fullName>
    </submittedName>
</protein>
<evidence type="ECO:0000313" key="2">
    <source>
        <dbReference type="Proteomes" id="UP000054721"/>
    </source>
</evidence>
<evidence type="ECO:0000313" key="1">
    <source>
        <dbReference type="EMBL" id="KRZ47867.1"/>
    </source>
</evidence>
<feature type="non-terminal residue" evidence="1">
    <location>
        <position position="1"/>
    </location>
</feature>
<reference evidence="1 2" key="1">
    <citation type="submission" date="2015-05" db="EMBL/GenBank/DDBJ databases">
        <title>Evolution of Trichinella species and genotypes.</title>
        <authorList>
            <person name="Korhonen P.K."/>
            <person name="Edoardo P."/>
            <person name="Giuseppe L.R."/>
            <person name="Gasser R.B."/>
        </authorList>
    </citation>
    <scope>NUCLEOTIDE SEQUENCE [LARGE SCALE GENOMIC DNA]</scope>
    <source>
        <strain evidence="1">ISS10</strain>
    </source>
</reference>
<dbReference type="Proteomes" id="UP000054721">
    <property type="component" value="Unassembled WGS sequence"/>
</dbReference>
<dbReference type="EMBL" id="JYDW01000537">
    <property type="protein sequence ID" value="KRZ47867.1"/>
    <property type="molecule type" value="Genomic_DNA"/>
</dbReference>